<reference evidence="8 9" key="1">
    <citation type="submission" date="2023-08" db="EMBL/GenBank/DDBJ databases">
        <authorList>
            <person name="Joshi A."/>
            <person name="Thite S."/>
        </authorList>
    </citation>
    <scope>NUCLEOTIDE SEQUENCE [LARGE SCALE GENOMIC DNA]</scope>
    <source>
        <strain evidence="8 9">AC40</strain>
    </source>
</reference>
<dbReference type="RefSeq" id="WP_305892991.1">
    <property type="nucleotide sequence ID" value="NZ_JAUZVZ010000006.1"/>
</dbReference>
<keyword evidence="9" id="KW-1185">Reference proteome</keyword>
<keyword evidence="4" id="KW-0564">Palmitate</keyword>
<dbReference type="Proteomes" id="UP001231616">
    <property type="component" value="Unassembled WGS sequence"/>
</dbReference>
<gene>
    <name evidence="8" type="ORF">Q3O60_05985</name>
</gene>
<evidence type="ECO:0000256" key="3">
    <source>
        <dbReference type="ARBA" id="ARBA00023136"/>
    </source>
</evidence>
<dbReference type="EMBL" id="JAUZVZ010000006">
    <property type="protein sequence ID" value="MDP4535729.1"/>
    <property type="molecule type" value="Genomic_DNA"/>
</dbReference>
<dbReference type="NCBIfam" id="NF047847">
    <property type="entry name" value="SS_mature_LptM"/>
    <property type="match status" value="1"/>
</dbReference>
<comment type="caution">
    <text evidence="8">The sequence shown here is derived from an EMBL/GenBank/DDBJ whole genome shotgun (WGS) entry which is preliminary data.</text>
</comment>
<evidence type="ECO:0000313" key="8">
    <source>
        <dbReference type="EMBL" id="MDP4535729.1"/>
    </source>
</evidence>
<organism evidence="8 9">
    <name type="scientific">Alkalimonas collagenimarina</name>
    <dbReference type="NCBI Taxonomy" id="400390"/>
    <lineage>
        <taxon>Bacteria</taxon>
        <taxon>Pseudomonadati</taxon>
        <taxon>Pseudomonadota</taxon>
        <taxon>Gammaproteobacteria</taxon>
        <taxon>Alkalimonas</taxon>
    </lineage>
</organism>
<keyword evidence="3" id="KW-0472">Membrane</keyword>
<dbReference type="PROSITE" id="PS51257">
    <property type="entry name" value="PROKAR_LIPOPROTEIN"/>
    <property type="match status" value="1"/>
</dbReference>
<evidence type="ECO:0000256" key="2">
    <source>
        <dbReference type="ARBA" id="ARBA00022729"/>
    </source>
</evidence>
<keyword evidence="5" id="KW-0998">Cell outer membrane</keyword>
<name>A0ABT9GXD9_9GAMM</name>
<evidence type="ECO:0000256" key="5">
    <source>
        <dbReference type="ARBA" id="ARBA00023237"/>
    </source>
</evidence>
<evidence type="ECO:0000256" key="6">
    <source>
        <dbReference type="ARBA" id="ARBA00023288"/>
    </source>
</evidence>
<evidence type="ECO:0000256" key="1">
    <source>
        <dbReference type="ARBA" id="ARBA00004459"/>
    </source>
</evidence>
<evidence type="ECO:0000256" key="7">
    <source>
        <dbReference type="SAM" id="MobiDB-lite"/>
    </source>
</evidence>
<evidence type="ECO:0000256" key="4">
    <source>
        <dbReference type="ARBA" id="ARBA00023139"/>
    </source>
</evidence>
<keyword evidence="2" id="KW-0732">Signal</keyword>
<comment type="subcellular location">
    <subcellularLocation>
        <location evidence="1">Cell outer membrane</location>
        <topology evidence="1">Lipid-anchor</topology>
    </subcellularLocation>
</comment>
<proteinExistence type="predicted"/>
<protein>
    <submittedName>
        <fullName evidence="8">Lipoprotein</fullName>
    </submittedName>
</protein>
<sequence length="71" mass="7668">MHQRHLFFSTSGTMLGRLLLPIAVITLLSACGQKGPLTLPQEPAPVAEEQEKMEENSAATATVQSEYDGLL</sequence>
<evidence type="ECO:0000313" key="9">
    <source>
        <dbReference type="Proteomes" id="UP001231616"/>
    </source>
</evidence>
<accession>A0ABT9GXD9</accession>
<feature type="region of interest" description="Disordered" evidence="7">
    <location>
        <begin position="38"/>
        <end position="71"/>
    </location>
</feature>
<dbReference type="Pfam" id="PF13627">
    <property type="entry name" value="LptM_cons"/>
    <property type="match status" value="1"/>
</dbReference>
<dbReference type="InterPro" id="IPR032831">
    <property type="entry name" value="LptM_cons"/>
</dbReference>
<keyword evidence="6 8" id="KW-0449">Lipoprotein</keyword>